<proteinExistence type="predicted"/>
<dbReference type="PANTHER" id="PTHR43540:SF6">
    <property type="entry name" value="ISOCHORISMATASE-LIKE DOMAIN-CONTAINING PROTEIN"/>
    <property type="match status" value="1"/>
</dbReference>
<dbReference type="Gene3D" id="3.40.50.850">
    <property type="entry name" value="Isochorismatase-like"/>
    <property type="match status" value="1"/>
</dbReference>
<comment type="caution">
    <text evidence="3">The sequence shown here is derived from an EMBL/GenBank/DDBJ whole genome shotgun (WGS) entry which is preliminary data.</text>
</comment>
<dbReference type="RefSeq" id="WP_230526990.1">
    <property type="nucleotide sequence ID" value="NZ_JAJGAK010000002.1"/>
</dbReference>
<evidence type="ECO:0000313" key="3">
    <source>
        <dbReference type="EMBL" id="MCC8363360.1"/>
    </source>
</evidence>
<protein>
    <submittedName>
        <fullName evidence="3">Cysteine hydrolase</fullName>
    </submittedName>
</protein>
<accession>A0ABS8JIM3</accession>
<dbReference type="CDD" id="cd00431">
    <property type="entry name" value="cysteine_hydrolases"/>
    <property type="match status" value="1"/>
</dbReference>
<gene>
    <name evidence="3" type="ORF">LK996_09780</name>
</gene>
<keyword evidence="4" id="KW-1185">Reference proteome</keyword>
<evidence type="ECO:0000256" key="1">
    <source>
        <dbReference type="ARBA" id="ARBA00022801"/>
    </source>
</evidence>
<dbReference type="SUPFAM" id="SSF52499">
    <property type="entry name" value="Isochorismatase-like hydrolases"/>
    <property type="match status" value="1"/>
</dbReference>
<keyword evidence="1 3" id="KW-0378">Hydrolase</keyword>
<dbReference type="EMBL" id="JAJGAK010000002">
    <property type="protein sequence ID" value="MCC8363360.1"/>
    <property type="molecule type" value="Genomic_DNA"/>
</dbReference>
<dbReference type="GO" id="GO:0016787">
    <property type="term" value="F:hydrolase activity"/>
    <property type="evidence" value="ECO:0007669"/>
    <property type="project" value="UniProtKB-KW"/>
</dbReference>
<dbReference type="PANTHER" id="PTHR43540">
    <property type="entry name" value="PEROXYUREIDOACRYLATE/UREIDOACRYLATE AMIDOHYDROLASE-RELATED"/>
    <property type="match status" value="1"/>
</dbReference>
<evidence type="ECO:0000313" key="4">
    <source>
        <dbReference type="Proteomes" id="UP001165293"/>
    </source>
</evidence>
<dbReference type="InterPro" id="IPR036380">
    <property type="entry name" value="Isochorismatase-like_sf"/>
</dbReference>
<evidence type="ECO:0000259" key="2">
    <source>
        <dbReference type="Pfam" id="PF00857"/>
    </source>
</evidence>
<reference evidence="3" key="1">
    <citation type="submission" date="2021-10" db="EMBL/GenBank/DDBJ databases">
        <authorList>
            <person name="Lyu M."/>
            <person name="Wang X."/>
            <person name="Meng X."/>
            <person name="Xu K."/>
        </authorList>
    </citation>
    <scope>NUCLEOTIDE SEQUENCE</scope>
    <source>
        <strain evidence="3">A6</strain>
    </source>
</reference>
<dbReference type="InterPro" id="IPR000868">
    <property type="entry name" value="Isochorismatase-like_dom"/>
</dbReference>
<feature type="domain" description="Isochorismatase-like" evidence="2">
    <location>
        <begin position="13"/>
        <end position="175"/>
    </location>
</feature>
<organism evidence="3 4">
    <name type="scientific">Noviluteimonas lactosilytica</name>
    <dbReference type="NCBI Taxonomy" id="2888523"/>
    <lineage>
        <taxon>Bacteria</taxon>
        <taxon>Pseudomonadati</taxon>
        <taxon>Pseudomonadota</taxon>
        <taxon>Gammaproteobacteria</taxon>
        <taxon>Lysobacterales</taxon>
        <taxon>Lysobacteraceae</taxon>
        <taxon>Noviluteimonas</taxon>
    </lineage>
</organism>
<dbReference type="InterPro" id="IPR050272">
    <property type="entry name" value="Isochorismatase-like_hydrls"/>
</dbReference>
<dbReference type="Pfam" id="PF00857">
    <property type="entry name" value="Isochorismatase"/>
    <property type="match status" value="1"/>
</dbReference>
<sequence>MARKTTRKRAGTTALVIIDMMNTLDFPEGSRLAKRATPAARRIARLKARFVSRGLPVIYANDNFGAWHMDFRELVDACAQGPGRALVEALRPDDTDYYVLKPRHSVFFETPLRMLLAQLGVSRVVLCGVATDACVLASAIDAHMHGYVTIVPSDCVQAETTPRNAGALRVMRVSFQVDTTPSSRLRL</sequence>
<dbReference type="Proteomes" id="UP001165293">
    <property type="component" value="Unassembled WGS sequence"/>
</dbReference>
<name>A0ABS8JIM3_9GAMM</name>